<accession>A0A6A6HPJ1</accession>
<feature type="compositionally biased region" description="Basic and acidic residues" evidence="1">
    <location>
        <begin position="264"/>
        <end position="276"/>
    </location>
</feature>
<evidence type="ECO:0000313" key="2">
    <source>
        <dbReference type="EMBL" id="KAF2240064.1"/>
    </source>
</evidence>
<dbReference type="OrthoDB" id="5431013at2759"/>
<protein>
    <submittedName>
        <fullName evidence="2">Uncharacterized protein</fullName>
    </submittedName>
</protein>
<dbReference type="Proteomes" id="UP000800092">
    <property type="component" value="Unassembled WGS sequence"/>
</dbReference>
<name>A0A6A6HPJ1_VIRVR</name>
<dbReference type="AlphaFoldDB" id="A0A6A6HPJ1"/>
<organism evidence="2 3">
    <name type="scientific">Viridothelium virens</name>
    <name type="common">Speckled blister lichen</name>
    <name type="synonym">Trypethelium virens</name>
    <dbReference type="NCBI Taxonomy" id="1048519"/>
    <lineage>
        <taxon>Eukaryota</taxon>
        <taxon>Fungi</taxon>
        <taxon>Dikarya</taxon>
        <taxon>Ascomycota</taxon>
        <taxon>Pezizomycotina</taxon>
        <taxon>Dothideomycetes</taxon>
        <taxon>Dothideomycetes incertae sedis</taxon>
        <taxon>Trypetheliales</taxon>
        <taxon>Trypetheliaceae</taxon>
        <taxon>Viridothelium</taxon>
    </lineage>
</organism>
<keyword evidence="3" id="KW-1185">Reference proteome</keyword>
<proteinExistence type="predicted"/>
<gene>
    <name evidence="2" type="ORF">EV356DRAFT_9468</name>
</gene>
<evidence type="ECO:0000256" key="1">
    <source>
        <dbReference type="SAM" id="MobiDB-lite"/>
    </source>
</evidence>
<sequence>MNHWVGFPYLYAHFRSDSDDSPVVNIDQASNLLKTLLPAGASSSDTSLLDFYSAYYMDSVYNDVWSTHSELMIEWFGTLHRNAFPFPDHINPNDALRKFSHRPHLVRLLAVVGFAPNRIYSSIYSWESPLLALLRGIFLYHDDAVEELSKLEYCIDNLTTLIQLGADIHHIFIPPRWMFDKSMFEGPFFITHVATPAIYAITHGIDEVFETALRRCGNNPADVYAEDGRRCREFLRLQGAKSSAVQIEEDIGGQRSGQLRVRKPYADDSQKSQEIG</sequence>
<dbReference type="EMBL" id="ML991771">
    <property type="protein sequence ID" value="KAF2240064.1"/>
    <property type="molecule type" value="Genomic_DNA"/>
</dbReference>
<feature type="region of interest" description="Disordered" evidence="1">
    <location>
        <begin position="255"/>
        <end position="276"/>
    </location>
</feature>
<evidence type="ECO:0000313" key="3">
    <source>
        <dbReference type="Proteomes" id="UP000800092"/>
    </source>
</evidence>
<reference evidence="2" key="1">
    <citation type="journal article" date="2020" name="Stud. Mycol.">
        <title>101 Dothideomycetes genomes: a test case for predicting lifestyles and emergence of pathogens.</title>
        <authorList>
            <person name="Haridas S."/>
            <person name="Albert R."/>
            <person name="Binder M."/>
            <person name="Bloem J."/>
            <person name="Labutti K."/>
            <person name="Salamov A."/>
            <person name="Andreopoulos B."/>
            <person name="Baker S."/>
            <person name="Barry K."/>
            <person name="Bills G."/>
            <person name="Bluhm B."/>
            <person name="Cannon C."/>
            <person name="Castanera R."/>
            <person name="Culley D."/>
            <person name="Daum C."/>
            <person name="Ezra D."/>
            <person name="Gonzalez J."/>
            <person name="Henrissat B."/>
            <person name="Kuo A."/>
            <person name="Liang C."/>
            <person name="Lipzen A."/>
            <person name="Lutzoni F."/>
            <person name="Magnuson J."/>
            <person name="Mondo S."/>
            <person name="Nolan M."/>
            <person name="Ohm R."/>
            <person name="Pangilinan J."/>
            <person name="Park H.-J."/>
            <person name="Ramirez L."/>
            <person name="Alfaro M."/>
            <person name="Sun H."/>
            <person name="Tritt A."/>
            <person name="Yoshinaga Y."/>
            <person name="Zwiers L.-H."/>
            <person name="Turgeon B."/>
            <person name="Goodwin S."/>
            <person name="Spatafora J."/>
            <person name="Crous P."/>
            <person name="Grigoriev I."/>
        </authorList>
    </citation>
    <scope>NUCLEOTIDE SEQUENCE</scope>
    <source>
        <strain evidence="2">Tuck. ex Michener</strain>
    </source>
</reference>